<keyword evidence="2 4" id="KW-0863">Zinc-finger</keyword>
<dbReference type="GO" id="GO:0008270">
    <property type="term" value="F:zinc ion binding"/>
    <property type="evidence" value="ECO:0007669"/>
    <property type="project" value="UniProtKB-KW"/>
</dbReference>
<keyword evidence="8" id="KW-1185">Reference proteome</keyword>
<dbReference type="SUPFAM" id="SSF57850">
    <property type="entry name" value="RING/U-box"/>
    <property type="match status" value="1"/>
</dbReference>
<dbReference type="GO" id="GO:0061630">
    <property type="term" value="F:ubiquitin protein ligase activity"/>
    <property type="evidence" value="ECO:0007669"/>
    <property type="project" value="TreeGrafter"/>
</dbReference>
<dbReference type="Proteomes" id="UP000549394">
    <property type="component" value="Unassembled WGS sequence"/>
</dbReference>
<name>A0A7I8VVX8_9ANNE</name>
<evidence type="ECO:0000256" key="3">
    <source>
        <dbReference type="ARBA" id="ARBA00022833"/>
    </source>
</evidence>
<organism evidence="7 8">
    <name type="scientific">Dimorphilus gyrociliatus</name>
    <dbReference type="NCBI Taxonomy" id="2664684"/>
    <lineage>
        <taxon>Eukaryota</taxon>
        <taxon>Metazoa</taxon>
        <taxon>Spiralia</taxon>
        <taxon>Lophotrochozoa</taxon>
        <taxon>Annelida</taxon>
        <taxon>Polychaeta</taxon>
        <taxon>Polychaeta incertae sedis</taxon>
        <taxon>Dinophilidae</taxon>
        <taxon>Dimorphilus</taxon>
    </lineage>
</organism>
<dbReference type="EMBL" id="CAJFCJ010000009">
    <property type="protein sequence ID" value="CAD5118732.1"/>
    <property type="molecule type" value="Genomic_DNA"/>
</dbReference>
<dbReference type="GO" id="GO:0006511">
    <property type="term" value="P:ubiquitin-dependent protein catabolic process"/>
    <property type="evidence" value="ECO:0007669"/>
    <property type="project" value="TreeGrafter"/>
</dbReference>
<dbReference type="PROSITE" id="PS50089">
    <property type="entry name" value="ZF_RING_2"/>
    <property type="match status" value="1"/>
</dbReference>
<feature type="domain" description="RING-type" evidence="6">
    <location>
        <begin position="270"/>
        <end position="300"/>
    </location>
</feature>
<dbReference type="AlphaFoldDB" id="A0A7I8VVX8"/>
<dbReference type="Gene3D" id="3.30.40.10">
    <property type="entry name" value="Zinc/RING finger domain, C3HC4 (zinc finger)"/>
    <property type="match status" value="1"/>
</dbReference>
<gene>
    <name evidence="7" type="ORF">DGYR_LOCUS7062</name>
</gene>
<dbReference type="Pfam" id="PF13639">
    <property type="entry name" value="zf-RING_2"/>
    <property type="match status" value="1"/>
</dbReference>
<evidence type="ECO:0000256" key="5">
    <source>
        <dbReference type="SAM" id="MobiDB-lite"/>
    </source>
</evidence>
<keyword evidence="1" id="KW-0479">Metal-binding</keyword>
<evidence type="ECO:0000313" key="8">
    <source>
        <dbReference type="Proteomes" id="UP000549394"/>
    </source>
</evidence>
<accession>A0A7I8VVX8</accession>
<sequence>MDNLSPTSSDFEFAKRLQQEENRMILNLEEDCHTDSTSSEEAIYVVENSGKSEEKYGLNLLENHITDDEDDVLEAARPNTLNDSLLAEQLQAHFNTSGTGESDSLESAVRLQNEFERESRTLRENVQTATSAPSVDNGQSASRVRQRFRQLLNPVRRGFPIRRSNASSLARHRIPESLDGLLHGLSRVISMQHFNDFSTDPVGYLESSQIGSMFTGNNFSGNDYESLWEIAEQLGEAKHRGLNKETLNTLPTSTFSNEKEETNTIRGSSCVVCLETYEAGDKLKTLPCLHQYHHECIDKWLEVI</sequence>
<dbReference type="OrthoDB" id="8062037at2759"/>
<evidence type="ECO:0000256" key="2">
    <source>
        <dbReference type="ARBA" id="ARBA00022771"/>
    </source>
</evidence>
<dbReference type="InterPro" id="IPR051834">
    <property type="entry name" value="RING_finger_E3_ligase"/>
</dbReference>
<dbReference type="InterPro" id="IPR013083">
    <property type="entry name" value="Znf_RING/FYVE/PHD"/>
</dbReference>
<dbReference type="GO" id="GO:0005634">
    <property type="term" value="C:nucleus"/>
    <property type="evidence" value="ECO:0007669"/>
    <property type="project" value="TreeGrafter"/>
</dbReference>
<proteinExistence type="predicted"/>
<evidence type="ECO:0000256" key="1">
    <source>
        <dbReference type="ARBA" id="ARBA00022723"/>
    </source>
</evidence>
<feature type="region of interest" description="Disordered" evidence="5">
    <location>
        <begin position="120"/>
        <end position="143"/>
    </location>
</feature>
<comment type="caution">
    <text evidence="7">The sequence shown here is derived from an EMBL/GenBank/DDBJ whole genome shotgun (WGS) entry which is preliminary data.</text>
</comment>
<evidence type="ECO:0000313" key="7">
    <source>
        <dbReference type="EMBL" id="CAD5118732.1"/>
    </source>
</evidence>
<dbReference type="PANTHER" id="PTHR45931">
    <property type="entry name" value="SI:CH211-59O9.10"/>
    <property type="match status" value="1"/>
</dbReference>
<reference evidence="7 8" key="1">
    <citation type="submission" date="2020-08" db="EMBL/GenBank/DDBJ databases">
        <authorList>
            <person name="Hejnol A."/>
        </authorList>
    </citation>
    <scope>NUCLEOTIDE SEQUENCE [LARGE SCALE GENOMIC DNA]</scope>
</reference>
<dbReference type="PANTHER" id="PTHR45931:SF3">
    <property type="entry name" value="RING ZINC FINGER-CONTAINING PROTEIN"/>
    <property type="match status" value="1"/>
</dbReference>
<feature type="compositionally biased region" description="Polar residues" evidence="5">
    <location>
        <begin position="124"/>
        <end position="143"/>
    </location>
</feature>
<evidence type="ECO:0000256" key="4">
    <source>
        <dbReference type="PROSITE-ProRule" id="PRU00175"/>
    </source>
</evidence>
<protein>
    <submittedName>
        <fullName evidence="7">DgyrCDS7412</fullName>
    </submittedName>
</protein>
<keyword evidence="3" id="KW-0862">Zinc</keyword>
<dbReference type="InterPro" id="IPR001841">
    <property type="entry name" value="Znf_RING"/>
</dbReference>
<evidence type="ECO:0000259" key="6">
    <source>
        <dbReference type="PROSITE" id="PS50089"/>
    </source>
</evidence>